<dbReference type="RefSeq" id="WP_184324904.1">
    <property type="nucleotide sequence ID" value="NZ_JACHLZ010000001.1"/>
</dbReference>
<evidence type="ECO:0000256" key="5">
    <source>
        <dbReference type="ARBA" id="ARBA00022777"/>
    </source>
</evidence>
<reference evidence="10 11" key="1">
    <citation type="submission" date="2020-08" db="EMBL/GenBank/DDBJ databases">
        <title>Sequencing the genomes of 1000 actinobacteria strains.</title>
        <authorList>
            <person name="Klenk H.-P."/>
        </authorList>
    </citation>
    <scope>NUCLEOTIDE SEQUENCE [LARGE SCALE GENOMIC DNA]</scope>
    <source>
        <strain evidence="10 11">DSM 28796</strain>
    </source>
</reference>
<dbReference type="InterPro" id="IPR017438">
    <property type="entry name" value="ATP-NAD_kinase_N"/>
</dbReference>
<evidence type="ECO:0000256" key="2">
    <source>
        <dbReference type="ARBA" id="ARBA00005983"/>
    </source>
</evidence>
<evidence type="ECO:0000256" key="6">
    <source>
        <dbReference type="ARBA" id="ARBA00022840"/>
    </source>
</evidence>
<sequence>MSRLRVGLLSNPSAAQGAAHRVGRQVAHLLRLAGISVVDLSGPSAHVARARAEEVRDSLTALVVVGGDGTVSLGAEIVADSPVRLGIVPAGSGNDFARALGLPINDPEESTRALLHALSRPVVTIDAIEIIATGEHALPHRSLALGNVNLGFDALVNARANSSRAGTTLRYPRAVMRELRSFSPLPFWLEIDGGERIEMDATVLTLCSSGIYGGGMQMVPGARIDDGMLELLSVTGVGRTELLRFFPRVFKGTHTDLDAVDIRPVRELTLGLRDGRALRAYADGEARSLLPITARVRPGAVRLLADVAALRAERAVDGGAQ</sequence>
<feature type="domain" description="DAGKc" evidence="9">
    <location>
        <begin position="1"/>
        <end position="134"/>
    </location>
</feature>
<keyword evidence="5 10" id="KW-0418">Kinase</keyword>
<keyword evidence="7" id="KW-0443">Lipid metabolism</keyword>
<dbReference type="InterPro" id="IPR001206">
    <property type="entry name" value="Diacylglycerol_kinase_cat_dom"/>
</dbReference>
<dbReference type="Pfam" id="PF00781">
    <property type="entry name" value="DAGK_cat"/>
    <property type="match status" value="1"/>
</dbReference>
<dbReference type="Gene3D" id="2.60.200.40">
    <property type="match status" value="1"/>
</dbReference>
<dbReference type="GO" id="GO:0004143">
    <property type="term" value="F:ATP-dependent diacylglycerol kinase activity"/>
    <property type="evidence" value="ECO:0007669"/>
    <property type="project" value="UniProtKB-EC"/>
</dbReference>
<dbReference type="SUPFAM" id="SSF111331">
    <property type="entry name" value="NAD kinase/diacylglycerol kinase-like"/>
    <property type="match status" value="1"/>
</dbReference>
<dbReference type="PANTHER" id="PTHR12358">
    <property type="entry name" value="SPHINGOSINE KINASE"/>
    <property type="match status" value="1"/>
</dbReference>
<dbReference type="InterPro" id="IPR045540">
    <property type="entry name" value="YegS/DAGK_C"/>
</dbReference>
<dbReference type="GO" id="GO:0005886">
    <property type="term" value="C:plasma membrane"/>
    <property type="evidence" value="ECO:0007669"/>
    <property type="project" value="TreeGrafter"/>
</dbReference>
<keyword evidence="3 10" id="KW-0808">Transferase</keyword>
<gene>
    <name evidence="10" type="ORF">HNR70_001251</name>
</gene>
<dbReference type="PANTHER" id="PTHR12358:SF106">
    <property type="entry name" value="LIPID KINASE YEGS"/>
    <property type="match status" value="1"/>
</dbReference>
<dbReference type="InterPro" id="IPR050187">
    <property type="entry name" value="Lipid_Phosphate_FormReg"/>
</dbReference>
<dbReference type="GO" id="GO:0008654">
    <property type="term" value="P:phospholipid biosynthetic process"/>
    <property type="evidence" value="ECO:0007669"/>
    <property type="project" value="UniProtKB-KW"/>
</dbReference>
<dbReference type="InterPro" id="IPR016064">
    <property type="entry name" value="NAD/diacylglycerol_kinase_sf"/>
</dbReference>
<organism evidence="10 11">
    <name type="scientific">Brachybacterium aquaticum</name>
    <dbReference type="NCBI Taxonomy" id="1432564"/>
    <lineage>
        <taxon>Bacteria</taxon>
        <taxon>Bacillati</taxon>
        <taxon>Actinomycetota</taxon>
        <taxon>Actinomycetes</taxon>
        <taxon>Micrococcales</taxon>
        <taxon>Dermabacteraceae</taxon>
        <taxon>Brachybacterium</taxon>
    </lineage>
</organism>
<protein>
    <submittedName>
        <fullName evidence="10">Diacylglycerol kinase (ATP)</fullName>
        <ecNumber evidence="10">2.7.1.107</ecNumber>
    </submittedName>
</protein>
<keyword evidence="4" id="KW-0547">Nucleotide-binding</keyword>
<comment type="cofactor">
    <cofactor evidence="1">
        <name>Mg(2+)</name>
        <dbReference type="ChEBI" id="CHEBI:18420"/>
    </cofactor>
</comment>
<dbReference type="Proteomes" id="UP000588158">
    <property type="component" value="Unassembled WGS sequence"/>
</dbReference>
<dbReference type="EC" id="2.7.1.107" evidence="10"/>
<evidence type="ECO:0000313" key="10">
    <source>
        <dbReference type="EMBL" id="MBB5831438.1"/>
    </source>
</evidence>
<keyword evidence="11" id="KW-1185">Reference proteome</keyword>
<comment type="caution">
    <text evidence="10">The sequence shown here is derived from an EMBL/GenBank/DDBJ whole genome shotgun (WGS) entry which is preliminary data.</text>
</comment>
<evidence type="ECO:0000313" key="11">
    <source>
        <dbReference type="Proteomes" id="UP000588158"/>
    </source>
</evidence>
<comment type="similarity">
    <text evidence="2">Belongs to the diacylglycerol/lipid kinase family.</text>
</comment>
<evidence type="ECO:0000256" key="8">
    <source>
        <dbReference type="ARBA" id="ARBA00023264"/>
    </source>
</evidence>
<proteinExistence type="inferred from homology"/>
<keyword evidence="6" id="KW-0067">ATP-binding</keyword>
<evidence type="ECO:0000256" key="3">
    <source>
        <dbReference type="ARBA" id="ARBA00022679"/>
    </source>
</evidence>
<dbReference type="GO" id="GO:0005524">
    <property type="term" value="F:ATP binding"/>
    <property type="evidence" value="ECO:0007669"/>
    <property type="project" value="UniProtKB-KW"/>
</dbReference>
<keyword evidence="8" id="KW-1208">Phospholipid metabolism</keyword>
<dbReference type="Gene3D" id="3.40.50.10330">
    <property type="entry name" value="Probable inorganic polyphosphate/atp-NAD kinase, domain 1"/>
    <property type="match status" value="1"/>
</dbReference>
<dbReference type="PROSITE" id="PS50146">
    <property type="entry name" value="DAGK"/>
    <property type="match status" value="1"/>
</dbReference>
<evidence type="ECO:0000259" key="9">
    <source>
        <dbReference type="PROSITE" id="PS50146"/>
    </source>
</evidence>
<dbReference type="Pfam" id="PF19279">
    <property type="entry name" value="YegS_C"/>
    <property type="match status" value="1"/>
</dbReference>
<name>A0A841AEC5_9MICO</name>
<evidence type="ECO:0000256" key="7">
    <source>
        <dbReference type="ARBA" id="ARBA00023209"/>
    </source>
</evidence>
<accession>A0A841AEC5</accession>
<dbReference type="SMART" id="SM00046">
    <property type="entry name" value="DAGKc"/>
    <property type="match status" value="1"/>
</dbReference>
<dbReference type="AlphaFoldDB" id="A0A841AEC5"/>
<evidence type="ECO:0000256" key="4">
    <source>
        <dbReference type="ARBA" id="ARBA00022741"/>
    </source>
</evidence>
<keyword evidence="7" id="KW-0594">Phospholipid biosynthesis</keyword>
<evidence type="ECO:0000256" key="1">
    <source>
        <dbReference type="ARBA" id="ARBA00001946"/>
    </source>
</evidence>
<keyword evidence="7" id="KW-0444">Lipid biosynthesis</keyword>
<dbReference type="EMBL" id="JACHLZ010000001">
    <property type="protein sequence ID" value="MBB5831438.1"/>
    <property type="molecule type" value="Genomic_DNA"/>
</dbReference>